<dbReference type="InterPro" id="IPR043842">
    <property type="entry name" value="DUF5866"/>
</dbReference>
<evidence type="ECO:0000313" key="2">
    <source>
        <dbReference type="EMBL" id="AVL95119.1"/>
    </source>
</evidence>
<name>A0A2P1EMK7_9VIRU</name>
<keyword evidence="3" id="KW-1185">Reference proteome</keyword>
<protein>
    <recommendedName>
        <fullName evidence="1">DUF5866 domain-containing protein</fullName>
    </recommendedName>
</protein>
<evidence type="ECO:0000259" key="1">
    <source>
        <dbReference type="Pfam" id="PF19184"/>
    </source>
</evidence>
<dbReference type="EMBL" id="MG807320">
    <property type="protein sequence ID" value="AVL95119.1"/>
    <property type="molecule type" value="Genomic_DNA"/>
</dbReference>
<reference evidence="3" key="1">
    <citation type="submission" date="2018-01" db="EMBL/GenBank/DDBJ databases">
        <title>Testimony of 'menage a trois' revealed by the proteome of Megavirus virophage.</title>
        <authorList>
            <person name="Jeudy S."/>
            <person name="Bertaux L."/>
            <person name="Alempic J.-M."/>
            <person name="Lartigue A."/>
            <person name="Legendre M."/>
            <person name="Philippe N."/>
            <person name="Beucher L."/>
            <person name="Biondi E."/>
            <person name="Juul S."/>
            <person name="Turner D."/>
            <person name="Coute Y."/>
            <person name="Claverie J.-M."/>
            <person name="Abergel C."/>
        </authorList>
    </citation>
    <scope>NUCLEOTIDE SEQUENCE [LARGE SCALE GENOMIC DNA]</scope>
</reference>
<evidence type="ECO:0000313" key="3">
    <source>
        <dbReference type="Proteomes" id="UP000289600"/>
    </source>
</evidence>
<accession>A0A2P1EMK7</accession>
<sequence length="258" mass="30575">MIINYKINMTLFIQTIDGFVLSYEKENLFDNKFIKDSVIDKIFFGNFSKENCMILYQNKDTLKILDKWICEGELSCNIVEPDEDLVEMLDYIAGQNIYLCKILSIFKHGAVDLFGRKIHLKHSFLCKNLSIKYTDLDFIFPKTESEKIVLYVKKILDPVLNNYVLRVREYLGKNNFEPEEKLFLETFYNDFFATENRGRGIPRIINYYDPIIVKRFYISDCKFITSSSPQNLSMEEYRQTTLNELADKYNCQFIKLNN</sequence>
<proteinExistence type="predicted"/>
<organism evidence="2 3">
    <name type="scientific">Moumouvirus australiensis</name>
    <dbReference type="NCBI Taxonomy" id="2109587"/>
    <lineage>
        <taxon>Viruses</taxon>
        <taxon>Varidnaviria</taxon>
        <taxon>Bamfordvirae</taxon>
        <taxon>Nucleocytoviricota</taxon>
        <taxon>Megaviricetes</taxon>
        <taxon>Imitervirales</taxon>
        <taxon>Mimiviridae</taxon>
        <taxon>Megamimivirinae</taxon>
        <taxon>Moumouvirus</taxon>
        <taxon>Moumouvirus australiense</taxon>
    </lineage>
</organism>
<gene>
    <name evidence="2" type="ORF">mc_732</name>
</gene>
<dbReference type="Pfam" id="PF19184">
    <property type="entry name" value="DUF5866"/>
    <property type="match status" value="1"/>
</dbReference>
<feature type="domain" description="DUF5866" evidence="1">
    <location>
        <begin position="11"/>
        <end position="83"/>
    </location>
</feature>
<dbReference type="Proteomes" id="UP000289600">
    <property type="component" value="Segment"/>
</dbReference>